<evidence type="ECO:0000313" key="10">
    <source>
        <dbReference type="Proteomes" id="UP000198287"/>
    </source>
</evidence>
<comment type="subunit">
    <text evidence="7">Heterodimers with GPN1 or GPN3. Binds to RNA polymerase II (RNAPII).</text>
</comment>
<comment type="caution">
    <text evidence="9">The sequence shown here is derived from an EMBL/GenBank/DDBJ whole genome shotgun (WGS) entry which is preliminary data.</text>
</comment>
<dbReference type="STRING" id="158441.A0A226EW82"/>
<protein>
    <recommendedName>
        <fullName evidence="3 8">GPN-loop GTPase 2</fullName>
    </recommendedName>
</protein>
<dbReference type="GO" id="GO:0005525">
    <property type="term" value="F:GTP binding"/>
    <property type="evidence" value="ECO:0007669"/>
    <property type="project" value="UniProtKB-KW"/>
</dbReference>
<keyword evidence="4 8" id="KW-0547">Nucleotide-binding</keyword>
<dbReference type="Gene3D" id="3.40.50.300">
    <property type="entry name" value="P-loop containing nucleotide triphosphate hydrolases"/>
    <property type="match status" value="1"/>
</dbReference>
<dbReference type="InterPro" id="IPR027417">
    <property type="entry name" value="P-loop_NTPase"/>
</dbReference>
<evidence type="ECO:0000256" key="2">
    <source>
        <dbReference type="ARBA" id="ARBA00005290"/>
    </source>
</evidence>
<name>A0A226EW82_FOLCA</name>
<evidence type="ECO:0000256" key="7">
    <source>
        <dbReference type="ARBA" id="ARBA00046611"/>
    </source>
</evidence>
<evidence type="ECO:0000313" key="9">
    <source>
        <dbReference type="EMBL" id="OXA61852.1"/>
    </source>
</evidence>
<keyword evidence="5 8" id="KW-0378">Hydrolase</keyword>
<dbReference type="OrthoDB" id="5839at2759"/>
<dbReference type="PANTHER" id="PTHR21231:SF3">
    <property type="entry name" value="GPN-LOOP GTPASE 2"/>
    <property type="match status" value="1"/>
</dbReference>
<dbReference type="GO" id="GO:0003924">
    <property type="term" value="F:GTPase activity"/>
    <property type="evidence" value="ECO:0007669"/>
    <property type="project" value="TreeGrafter"/>
</dbReference>
<evidence type="ECO:0000256" key="8">
    <source>
        <dbReference type="RuleBase" id="RU365059"/>
    </source>
</evidence>
<dbReference type="OMA" id="ATHNYFL"/>
<dbReference type="InterPro" id="IPR004130">
    <property type="entry name" value="Gpn"/>
</dbReference>
<reference evidence="9 10" key="1">
    <citation type="submission" date="2015-12" db="EMBL/GenBank/DDBJ databases">
        <title>The genome of Folsomia candida.</title>
        <authorList>
            <person name="Faddeeva A."/>
            <person name="Derks M.F."/>
            <person name="Anvar Y."/>
            <person name="Smit S."/>
            <person name="Van Straalen N."/>
            <person name="Roelofs D."/>
        </authorList>
    </citation>
    <scope>NUCLEOTIDE SEQUENCE [LARGE SCALE GENOMIC DNA]</scope>
    <source>
        <strain evidence="9 10">VU population</strain>
        <tissue evidence="9">Whole body</tissue>
    </source>
</reference>
<comment type="function">
    <text evidence="1 8">Small GTPase required for proper localization of RNA polymerase II and III (RNAPII and RNAPIII). May act at an RNAP assembly step prior to nuclear import.</text>
</comment>
<comment type="similarity">
    <text evidence="2 8">Belongs to the GPN-loop GTPase family.</text>
</comment>
<evidence type="ECO:0000256" key="3">
    <source>
        <dbReference type="ARBA" id="ARBA00014588"/>
    </source>
</evidence>
<gene>
    <name evidence="9" type="ORF">Fcan01_02651</name>
</gene>
<dbReference type="FunFam" id="3.40.50.300:FF:000338">
    <property type="entry name" value="GPN-loop GTPase 2"/>
    <property type="match status" value="1"/>
</dbReference>
<sequence>MSETTVMSVNRPFKIYGQLVIGPPGSGKTTYCNRMGQFLCQQYGKSNVKRVNLDPGNDLLPYKVDLDVSQLVTVEDVMERMNLGPNASLIYAMQFINDNFEECVINAIKKEFELADYKQPCWVLFDMPGQIELYTHVEAVKSMVKKLEKQMTLCTLNLMDSHYCSDPGKYISCLLTCLTTMLHISTPHLNVLTKVDLAEKYGRLPFNLDYYTDVLDLSYIVNSLEEDERMKKYHALNVSIAEVIENYSLVSFHPLDVENDDLVNRLAKVVDKAVGRIWSI</sequence>
<organism evidence="9 10">
    <name type="scientific">Folsomia candida</name>
    <name type="common">Springtail</name>
    <dbReference type="NCBI Taxonomy" id="158441"/>
    <lineage>
        <taxon>Eukaryota</taxon>
        <taxon>Metazoa</taxon>
        <taxon>Ecdysozoa</taxon>
        <taxon>Arthropoda</taxon>
        <taxon>Hexapoda</taxon>
        <taxon>Collembola</taxon>
        <taxon>Entomobryomorpha</taxon>
        <taxon>Isotomoidea</taxon>
        <taxon>Isotomidae</taxon>
        <taxon>Proisotominae</taxon>
        <taxon>Folsomia</taxon>
    </lineage>
</organism>
<dbReference type="SUPFAM" id="SSF52540">
    <property type="entry name" value="P-loop containing nucleoside triphosphate hydrolases"/>
    <property type="match status" value="1"/>
</dbReference>
<accession>A0A226EW82</accession>
<dbReference type="Pfam" id="PF03029">
    <property type="entry name" value="ATP_bind_1"/>
    <property type="match status" value="1"/>
</dbReference>
<dbReference type="PANTHER" id="PTHR21231">
    <property type="entry name" value="XPA-BINDING PROTEIN 1-RELATED"/>
    <property type="match status" value="1"/>
</dbReference>
<dbReference type="EMBL" id="LNIX01000001">
    <property type="protein sequence ID" value="OXA61852.1"/>
    <property type="molecule type" value="Genomic_DNA"/>
</dbReference>
<evidence type="ECO:0000256" key="4">
    <source>
        <dbReference type="ARBA" id="ARBA00022741"/>
    </source>
</evidence>
<evidence type="ECO:0000256" key="6">
    <source>
        <dbReference type="ARBA" id="ARBA00023134"/>
    </source>
</evidence>
<evidence type="ECO:0000256" key="1">
    <source>
        <dbReference type="ARBA" id="ARBA00003181"/>
    </source>
</evidence>
<dbReference type="Proteomes" id="UP000198287">
    <property type="component" value="Unassembled WGS sequence"/>
</dbReference>
<keyword evidence="6 8" id="KW-0342">GTP-binding</keyword>
<dbReference type="AlphaFoldDB" id="A0A226EW82"/>
<evidence type="ECO:0000256" key="5">
    <source>
        <dbReference type="ARBA" id="ARBA00022801"/>
    </source>
</evidence>
<proteinExistence type="inferred from homology"/>
<keyword evidence="10" id="KW-1185">Reference proteome</keyword>
<dbReference type="GO" id="GO:0005737">
    <property type="term" value="C:cytoplasm"/>
    <property type="evidence" value="ECO:0007669"/>
    <property type="project" value="TreeGrafter"/>
</dbReference>